<dbReference type="Gene3D" id="1.10.10.60">
    <property type="entry name" value="Homeodomain-like"/>
    <property type="match status" value="1"/>
</dbReference>
<dbReference type="GO" id="GO:0030182">
    <property type="term" value="P:neuron differentiation"/>
    <property type="evidence" value="ECO:0007669"/>
    <property type="project" value="UniProtKB-ARBA"/>
</dbReference>
<evidence type="ECO:0000256" key="6">
    <source>
        <dbReference type="PROSITE-ProRule" id="PRU00108"/>
    </source>
</evidence>
<evidence type="ECO:0000256" key="1">
    <source>
        <dbReference type="ARBA" id="ARBA00004123"/>
    </source>
</evidence>
<accession>A0A0N5AMR4</accession>
<dbReference type="PROSITE" id="PS00027">
    <property type="entry name" value="HOMEOBOX_1"/>
    <property type="match status" value="1"/>
</dbReference>
<evidence type="ECO:0000256" key="5">
    <source>
        <dbReference type="ARBA" id="ARBA00023242"/>
    </source>
</evidence>
<organism evidence="10 11">
    <name type="scientific">Syphacia muris</name>
    <dbReference type="NCBI Taxonomy" id="451379"/>
    <lineage>
        <taxon>Eukaryota</taxon>
        <taxon>Metazoa</taxon>
        <taxon>Ecdysozoa</taxon>
        <taxon>Nematoda</taxon>
        <taxon>Chromadorea</taxon>
        <taxon>Rhabditida</taxon>
        <taxon>Spirurina</taxon>
        <taxon>Oxyuridomorpha</taxon>
        <taxon>Oxyuroidea</taxon>
        <taxon>Oxyuridae</taxon>
        <taxon>Syphacia</taxon>
    </lineage>
</organism>
<protein>
    <submittedName>
        <fullName evidence="11">Homeobox domain-containing protein</fullName>
    </submittedName>
</protein>
<dbReference type="PROSITE" id="PS50071">
    <property type="entry name" value="HOMEOBOX_2"/>
    <property type="match status" value="1"/>
</dbReference>
<feature type="domain" description="Homeobox" evidence="9">
    <location>
        <begin position="51"/>
        <end position="111"/>
    </location>
</feature>
<keyword evidence="2" id="KW-0217">Developmental protein</keyword>
<dbReference type="SUPFAM" id="SSF46689">
    <property type="entry name" value="Homeodomain-like"/>
    <property type="match status" value="1"/>
</dbReference>
<evidence type="ECO:0000256" key="7">
    <source>
        <dbReference type="RuleBase" id="RU000682"/>
    </source>
</evidence>
<keyword evidence="5 6" id="KW-0539">Nucleus</keyword>
<evidence type="ECO:0000256" key="2">
    <source>
        <dbReference type="ARBA" id="ARBA00022473"/>
    </source>
</evidence>
<dbReference type="PANTHER" id="PTHR45793:SF5">
    <property type="entry name" value="HOMEOTIC PROTEIN OCELLILESS"/>
    <property type="match status" value="1"/>
</dbReference>
<dbReference type="Pfam" id="PF00046">
    <property type="entry name" value="Homeodomain"/>
    <property type="match status" value="1"/>
</dbReference>
<dbReference type="InterPro" id="IPR009057">
    <property type="entry name" value="Homeodomain-like_sf"/>
</dbReference>
<evidence type="ECO:0000256" key="8">
    <source>
        <dbReference type="SAM" id="MobiDB-lite"/>
    </source>
</evidence>
<dbReference type="SMART" id="SM00389">
    <property type="entry name" value="HOX"/>
    <property type="match status" value="1"/>
</dbReference>
<comment type="subcellular location">
    <subcellularLocation>
        <location evidence="1 6 7">Nucleus</location>
    </subcellularLocation>
</comment>
<feature type="compositionally biased region" description="Basic and acidic residues" evidence="8">
    <location>
        <begin position="140"/>
        <end position="149"/>
    </location>
</feature>
<dbReference type="AlphaFoldDB" id="A0A0N5AMR4"/>
<reference evidence="11" key="1">
    <citation type="submission" date="2017-02" db="UniProtKB">
        <authorList>
            <consortium name="WormBaseParasite"/>
        </authorList>
    </citation>
    <scope>IDENTIFICATION</scope>
</reference>
<evidence type="ECO:0000256" key="3">
    <source>
        <dbReference type="ARBA" id="ARBA00023125"/>
    </source>
</evidence>
<keyword evidence="4 6" id="KW-0371">Homeobox</keyword>
<sequence length="297" mass="33635">MVSNALYSYNLSVPRQSPAFTYPSSQIFSSCINPQTAVASVAIPNECQRSSNCRRERTTFNPKQLERLEAVFKKTRYPDISLRGEIAKEINLEESRVQVWFKNRRAKMRQQDRIIKELQKSNIDHSKGSNSLEANVVKPEPSESEKRTNEQLVINNDHRPMAMIAKPDYTYLPEQKDTHPEAVHLQNQHQQQLYAPNGWCSMQNVLPLKTPYQAAAAAAAAVAAAAGTPEFNLITKSTPSPTAYYSYAPRPNPHEFYSRYYGESNNYYQTPSSNVAAPSNTYPLFTDISKITMIDNC</sequence>
<dbReference type="GO" id="GO:0000978">
    <property type="term" value="F:RNA polymerase II cis-regulatory region sequence-specific DNA binding"/>
    <property type="evidence" value="ECO:0007669"/>
    <property type="project" value="TreeGrafter"/>
</dbReference>
<dbReference type="Proteomes" id="UP000046393">
    <property type="component" value="Unplaced"/>
</dbReference>
<evidence type="ECO:0000256" key="4">
    <source>
        <dbReference type="ARBA" id="ARBA00023155"/>
    </source>
</evidence>
<keyword evidence="3 6" id="KW-0238">DNA-binding</keyword>
<evidence type="ECO:0000313" key="11">
    <source>
        <dbReference type="WBParaSite" id="SMUV_0000588001-mRNA-1"/>
    </source>
</evidence>
<feature type="DNA-binding region" description="Homeobox" evidence="6">
    <location>
        <begin position="53"/>
        <end position="112"/>
    </location>
</feature>
<evidence type="ECO:0000259" key="9">
    <source>
        <dbReference type="PROSITE" id="PS50071"/>
    </source>
</evidence>
<dbReference type="WBParaSite" id="SMUV_0000588001-mRNA-1">
    <property type="protein sequence ID" value="SMUV_0000588001-mRNA-1"/>
    <property type="gene ID" value="SMUV_0000588001"/>
</dbReference>
<dbReference type="GO" id="GO:0005634">
    <property type="term" value="C:nucleus"/>
    <property type="evidence" value="ECO:0007669"/>
    <property type="project" value="UniProtKB-SubCell"/>
</dbReference>
<dbReference type="InterPro" id="IPR001356">
    <property type="entry name" value="HD"/>
</dbReference>
<feature type="region of interest" description="Disordered" evidence="8">
    <location>
        <begin position="120"/>
        <end position="150"/>
    </location>
</feature>
<keyword evidence="10" id="KW-1185">Reference proteome</keyword>
<name>A0A0N5AMR4_9BILA</name>
<dbReference type="FunFam" id="1.10.10.60:FF:000679">
    <property type="entry name" value="Homeobox protein aristaless"/>
    <property type="match status" value="1"/>
</dbReference>
<proteinExistence type="predicted"/>
<dbReference type="GO" id="GO:0000981">
    <property type="term" value="F:DNA-binding transcription factor activity, RNA polymerase II-specific"/>
    <property type="evidence" value="ECO:0007669"/>
    <property type="project" value="InterPro"/>
</dbReference>
<dbReference type="PANTHER" id="PTHR45793">
    <property type="entry name" value="HOMEOBOX PROTEIN"/>
    <property type="match status" value="1"/>
</dbReference>
<dbReference type="InterPro" id="IPR017970">
    <property type="entry name" value="Homeobox_CS"/>
</dbReference>
<dbReference type="CDD" id="cd00086">
    <property type="entry name" value="homeodomain"/>
    <property type="match status" value="1"/>
</dbReference>
<evidence type="ECO:0000313" key="10">
    <source>
        <dbReference type="Proteomes" id="UP000046393"/>
    </source>
</evidence>